<dbReference type="InterPro" id="IPR025587">
    <property type="entry name" value="DUF4351"/>
</dbReference>
<feature type="domain" description="DUF4351" evidence="1">
    <location>
        <begin position="328"/>
        <end position="375"/>
    </location>
</feature>
<dbReference type="EMBL" id="JAGSOJ010000001">
    <property type="protein sequence ID" value="MCM1988813.1"/>
    <property type="molecule type" value="Genomic_DNA"/>
</dbReference>
<evidence type="ECO:0000259" key="1">
    <source>
        <dbReference type="Pfam" id="PF14261"/>
    </source>
</evidence>
<dbReference type="Pfam" id="PF14261">
    <property type="entry name" value="DUF4351"/>
    <property type="match status" value="1"/>
</dbReference>
<reference evidence="2" key="2">
    <citation type="submission" date="2021-04" db="EMBL/GenBank/DDBJ databases">
        <authorList>
            <person name="Dong X."/>
        </authorList>
    </citation>
    <scope>NUCLEOTIDE SEQUENCE</scope>
    <source>
        <strain evidence="2">ZWT</strain>
    </source>
</reference>
<keyword evidence="3" id="KW-1185">Reference proteome</keyword>
<name>A0A9J6NYW6_9CLOT</name>
<dbReference type="RefSeq" id="WP_250857681.1">
    <property type="nucleotide sequence ID" value="NZ_JAGSOJ010000001.1"/>
</dbReference>
<gene>
    <name evidence="2" type="ORF">KDK92_03600</name>
</gene>
<organism evidence="2 3">
    <name type="scientific">Oceanirhabdus seepicola</name>
    <dbReference type="NCBI Taxonomy" id="2828781"/>
    <lineage>
        <taxon>Bacteria</taxon>
        <taxon>Bacillati</taxon>
        <taxon>Bacillota</taxon>
        <taxon>Clostridia</taxon>
        <taxon>Eubacteriales</taxon>
        <taxon>Clostridiaceae</taxon>
        <taxon>Oceanirhabdus</taxon>
    </lineage>
</organism>
<dbReference type="PANTHER" id="PTHR35586">
    <property type="entry name" value="SLL1691 PROTEIN"/>
    <property type="match status" value="1"/>
</dbReference>
<comment type="caution">
    <text evidence="2">The sequence shown here is derived from an EMBL/GenBank/DDBJ whole genome shotgun (WGS) entry which is preliminary data.</text>
</comment>
<sequence length="385" mass="45944">MVYSIAKYSNLVKEDSEEVYGQDSVGKLQDTSSYLQMDKIMKKLFSIHNKKPIIDFLNAIYKDNISYDAEINYRNKEFINLHKYKTVYYSHYADMYVKVEDGQNIYEYEIEFQTVHDEKMAIRLFRYGFEKAVEKADFSKLNEIITIRLPEPFLIVLEEGKGIPDEVKLKLEIPKQGEFIYKSKVLKYWRYDIEMLYNENMYLLYPLQIFKLRKSMKEISRSRKSQEEKRIKMDKIHNQMLRMTRETLVAMSKAYDEGKLELNDFDTMNTIIENLISYFNDKYTKYINIEMEVKDMVKSFYDPKVEERGIQKGIKKGIQKEKEEARLKDVELVIKLLTKKFGEIDRYVKDKISKASYENLSIIIENILDIESLEEAMGYISDNKK</sequence>
<dbReference type="AlphaFoldDB" id="A0A9J6NYW6"/>
<reference evidence="2" key="1">
    <citation type="journal article" date="2021" name="mSystems">
        <title>Bacteria and Archaea Synergistically Convert Glycine Betaine to Biogenic Methane in the Formosa Cold Seep of the South China Sea.</title>
        <authorList>
            <person name="Li L."/>
            <person name="Zhang W."/>
            <person name="Zhang S."/>
            <person name="Song L."/>
            <person name="Sun Q."/>
            <person name="Zhang H."/>
            <person name="Xiang H."/>
            <person name="Dong X."/>
        </authorList>
    </citation>
    <scope>NUCLEOTIDE SEQUENCE</scope>
    <source>
        <strain evidence="2">ZWT</strain>
    </source>
</reference>
<dbReference type="Proteomes" id="UP001056429">
    <property type="component" value="Unassembled WGS sequence"/>
</dbReference>
<protein>
    <submittedName>
        <fullName evidence="2">DUF4351 domain-containing protein</fullName>
    </submittedName>
</protein>
<dbReference type="PANTHER" id="PTHR35586:SF1">
    <property type="entry name" value="SLL1691 PROTEIN"/>
    <property type="match status" value="1"/>
</dbReference>
<evidence type="ECO:0000313" key="2">
    <source>
        <dbReference type="EMBL" id="MCM1988813.1"/>
    </source>
</evidence>
<proteinExistence type="predicted"/>
<evidence type="ECO:0000313" key="3">
    <source>
        <dbReference type="Proteomes" id="UP001056429"/>
    </source>
</evidence>
<accession>A0A9J6NYW6</accession>